<organism evidence="3 4">
    <name type="scientific">Neobacillus piezotolerans</name>
    <dbReference type="NCBI Taxonomy" id="2259171"/>
    <lineage>
        <taxon>Bacteria</taxon>
        <taxon>Bacillati</taxon>
        <taxon>Bacillota</taxon>
        <taxon>Bacilli</taxon>
        <taxon>Bacillales</taxon>
        <taxon>Bacillaceae</taxon>
        <taxon>Neobacillus</taxon>
    </lineage>
</organism>
<comment type="caution">
    <text evidence="3">The sequence shown here is derived from an EMBL/GenBank/DDBJ whole genome shotgun (WGS) entry which is preliminary data.</text>
</comment>
<evidence type="ECO:0000313" key="3">
    <source>
        <dbReference type="EMBL" id="RDU36718.1"/>
    </source>
</evidence>
<proteinExistence type="predicted"/>
<dbReference type="Gene3D" id="3.40.50.2000">
    <property type="entry name" value="Glycogen Phosphorylase B"/>
    <property type="match status" value="2"/>
</dbReference>
<protein>
    <recommendedName>
        <fullName evidence="5">Glycosyltransferase family 1 protein</fullName>
    </recommendedName>
</protein>
<name>A0A3D8GQK5_9BACI</name>
<dbReference type="InterPro" id="IPR028098">
    <property type="entry name" value="Glyco_trans_4-like_N"/>
</dbReference>
<evidence type="ECO:0000313" key="4">
    <source>
        <dbReference type="Proteomes" id="UP000257144"/>
    </source>
</evidence>
<evidence type="ECO:0000259" key="1">
    <source>
        <dbReference type="Pfam" id="PF00534"/>
    </source>
</evidence>
<evidence type="ECO:0008006" key="5">
    <source>
        <dbReference type="Google" id="ProtNLM"/>
    </source>
</evidence>
<evidence type="ECO:0000259" key="2">
    <source>
        <dbReference type="Pfam" id="PF13439"/>
    </source>
</evidence>
<gene>
    <name evidence="3" type="ORF">DRW41_11730</name>
</gene>
<dbReference type="AlphaFoldDB" id="A0A3D8GQK5"/>
<dbReference type="InterPro" id="IPR050194">
    <property type="entry name" value="Glycosyltransferase_grp1"/>
</dbReference>
<feature type="domain" description="Glycosyl transferase family 1" evidence="1">
    <location>
        <begin position="178"/>
        <end position="328"/>
    </location>
</feature>
<feature type="domain" description="Glycosyltransferase subfamily 4-like N-terminal" evidence="2">
    <location>
        <begin position="19"/>
        <end position="161"/>
    </location>
</feature>
<dbReference type="InterPro" id="IPR001296">
    <property type="entry name" value="Glyco_trans_1"/>
</dbReference>
<sequence length="360" mass="40781">MKGVADIKILMLADHLVQGGLETHVVTLVNELTKLGHEILLFTASISPQVLSQITPSKFKYLNWSEGSLKQIEKFKPDIIHSHPFTAIDKGREFAIHFKKPLIVTMHGIYDFGVDDSPLGYEVSKVLKRIIAVDYRVALYLLNNAYQPEKISIIRNGIDFQKFYPKAGDNRLLSSLGLNPANFTISVVSRFDDDKELPIIQLLKCSSQLSNFVKGLNLIIIGDGGKLNDVKKAIPTKVSSNIKIKLLGWQENIEDFYRISDLVMGSGRVALEALSCKIPVYAMWDGFGSVITKDNHDFIMMGAAFRQLSDDELIFELAKVVNQRSFLQQSARESYEFVRKAYDSRIITEQLVRVYEQYRQ</sequence>
<dbReference type="Pfam" id="PF00534">
    <property type="entry name" value="Glycos_transf_1"/>
    <property type="match status" value="1"/>
</dbReference>
<dbReference type="SUPFAM" id="SSF53756">
    <property type="entry name" value="UDP-Glycosyltransferase/glycogen phosphorylase"/>
    <property type="match status" value="1"/>
</dbReference>
<dbReference type="PANTHER" id="PTHR45947:SF3">
    <property type="entry name" value="SULFOQUINOVOSYL TRANSFERASE SQD2"/>
    <property type="match status" value="1"/>
</dbReference>
<keyword evidence="4" id="KW-1185">Reference proteome</keyword>
<reference evidence="3 4" key="1">
    <citation type="submission" date="2018-07" db="EMBL/GenBank/DDBJ databases">
        <title>Bacillus sp. YLB-04 draft genome sequence.</title>
        <authorList>
            <person name="Yu L."/>
            <person name="Tang X."/>
        </authorList>
    </citation>
    <scope>NUCLEOTIDE SEQUENCE [LARGE SCALE GENOMIC DNA]</scope>
    <source>
        <strain evidence="3 4">YLB-04</strain>
    </source>
</reference>
<accession>A0A3D8GQK5</accession>
<dbReference type="CDD" id="cd03801">
    <property type="entry name" value="GT4_PimA-like"/>
    <property type="match status" value="1"/>
</dbReference>
<dbReference type="GO" id="GO:0016757">
    <property type="term" value="F:glycosyltransferase activity"/>
    <property type="evidence" value="ECO:0007669"/>
    <property type="project" value="InterPro"/>
</dbReference>
<dbReference type="Pfam" id="PF13439">
    <property type="entry name" value="Glyco_transf_4"/>
    <property type="match status" value="1"/>
</dbReference>
<dbReference type="PANTHER" id="PTHR45947">
    <property type="entry name" value="SULFOQUINOVOSYL TRANSFERASE SQD2"/>
    <property type="match status" value="1"/>
</dbReference>
<dbReference type="EMBL" id="QNQT01000004">
    <property type="protein sequence ID" value="RDU36718.1"/>
    <property type="molecule type" value="Genomic_DNA"/>
</dbReference>
<dbReference type="Proteomes" id="UP000257144">
    <property type="component" value="Unassembled WGS sequence"/>
</dbReference>